<dbReference type="HOGENOM" id="CLU_2826656_0_0_4"/>
<dbReference type="Proteomes" id="UP000008723">
    <property type="component" value="Chromosome"/>
</dbReference>
<reference evidence="1 2" key="1">
    <citation type="journal article" date="2010" name="BMC Genomics">
        <title>Independent evolution of the core and accessory gene sets in the genus Neisseria: insights gained from the genome of Neisseria lactamica isolate 020-06.</title>
        <authorList>
            <person name="Bennett J.S."/>
            <person name="Bentley S.D."/>
            <person name="Vernikos G.S."/>
            <person name="Quail M.A."/>
            <person name="Cherevach I."/>
            <person name="White B."/>
            <person name="Parkhill J."/>
            <person name="Maiden M.C."/>
        </authorList>
    </citation>
    <scope>NUCLEOTIDE SEQUENCE [LARGE SCALE GENOMIC DNA]</scope>
    <source>
        <strain evidence="1 2">020-06</strain>
    </source>
</reference>
<gene>
    <name evidence="1" type="ordered locus">NLA_18300</name>
</gene>
<proteinExistence type="predicted"/>
<organism evidence="1 2">
    <name type="scientific">Neisseria lactamica (strain 020-06)</name>
    <dbReference type="NCBI Taxonomy" id="489653"/>
    <lineage>
        <taxon>Bacteria</taxon>
        <taxon>Pseudomonadati</taxon>
        <taxon>Pseudomonadota</taxon>
        <taxon>Betaproteobacteria</taxon>
        <taxon>Neisseriales</taxon>
        <taxon>Neisseriaceae</taxon>
        <taxon>Neisseria</taxon>
    </lineage>
</organism>
<sequence length="67" mass="7340">MKFSAILPQKAAAAVKKLENYWQFMRDFDKPAEEAAEHAAEGAVKFIDGKPAKKIIAVPGRLANIVV</sequence>
<protein>
    <submittedName>
        <fullName evidence="1">Leucyl-trna synthetase, truncation</fullName>
    </submittedName>
</protein>
<evidence type="ECO:0000313" key="1">
    <source>
        <dbReference type="EMBL" id="CBN88033.1"/>
    </source>
</evidence>
<accession>E4ZF97</accession>
<dbReference type="AlphaFoldDB" id="E4ZF97"/>
<evidence type="ECO:0000313" key="2">
    <source>
        <dbReference type="Proteomes" id="UP000008723"/>
    </source>
</evidence>
<name>E4ZF97_NEIL0</name>
<dbReference type="Gene3D" id="3.10.20.590">
    <property type="match status" value="1"/>
</dbReference>
<dbReference type="GO" id="GO:0004812">
    <property type="term" value="F:aminoacyl-tRNA ligase activity"/>
    <property type="evidence" value="ECO:0007669"/>
    <property type="project" value="UniProtKB-KW"/>
</dbReference>
<keyword evidence="1" id="KW-0436">Ligase</keyword>
<dbReference type="KEGG" id="nla:NLA_18300"/>
<dbReference type="EMBL" id="FN995097">
    <property type="protein sequence ID" value="CBN88033.1"/>
    <property type="molecule type" value="Genomic_DNA"/>
</dbReference>
<keyword evidence="1" id="KW-0030">Aminoacyl-tRNA synthetase</keyword>